<dbReference type="EMBL" id="JAKROA010000015">
    <property type="protein sequence ID" value="KAL5103830.1"/>
    <property type="molecule type" value="Genomic_DNA"/>
</dbReference>
<name>A0ABR4Q2F2_9CEST</name>
<keyword evidence="1" id="KW-0812">Transmembrane</keyword>
<evidence type="ECO:0000256" key="2">
    <source>
        <dbReference type="SAM" id="SignalP"/>
    </source>
</evidence>
<feature type="transmembrane region" description="Helical" evidence="1">
    <location>
        <begin position="429"/>
        <end position="455"/>
    </location>
</feature>
<feature type="transmembrane region" description="Helical" evidence="1">
    <location>
        <begin position="491"/>
        <end position="513"/>
    </location>
</feature>
<evidence type="ECO:0000313" key="4">
    <source>
        <dbReference type="Proteomes" id="UP001651158"/>
    </source>
</evidence>
<evidence type="ECO:0000313" key="3">
    <source>
        <dbReference type="EMBL" id="KAL5103830.1"/>
    </source>
</evidence>
<proteinExistence type="predicted"/>
<keyword evidence="1" id="KW-0472">Membrane</keyword>
<feature type="transmembrane region" description="Helical" evidence="1">
    <location>
        <begin position="816"/>
        <end position="841"/>
    </location>
</feature>
<accession>A0ABR4Q2F2</accession>
<sequence length="875" mass="94467">MALEFAVLAIVTAMLTWVIQVENGGLLNVLFEKVPGTLQDSPQFDITTNIKYDFFTSMLLLKPLPLPILNAMPEALGGGQAGVKNANAHPNREALLFWITVGLLLFVAMLIIGIQIYSCGCCKFKNTAALRTKSRLKRLVFRIIFIILMIIELLLVAASVYLLVVYFHSVDSVVFYLKVQPPASSKPTHTPTSLSDGLQAVLTHTANFFHEGIQSGRMHTDTLAKAFINLTKERAVSELDKSIDGLLRSFKVSEVLNASNSAFLVHANFALHAQNAIQSMYIAQSGARNLSTTATASMQLIDKALGNFFQCNQTPPCPELKNATAQLIGFGDFESLNITVIEEVMQTLNSTALQLHTFQNKVSSAIDAAYNSTSDIILSLEREINIDRFFTSLDNFWADVDRQANDIIHRLRLATNSFTKQLKDTSGPILITLYCIGGCLTLMILIATIGSICMIHQVTRNHLPSSGLGKSKDRTERVVCGKCSICCCSMLLLPTLFAFSAVIAVSLFALTVASSEGCTYVMQETGINKTDFILNGYVAHHWKSLIRGVGGGGGDVTEFVVTAPPKNALFALTKTCHTKAGQRGVGLLSALGYSNLVNTSRIVSSSAVTQAIAKARETVLQELDRVNIPQTLPDVALIARVKAELANAMANFTLASFLDPLDSTSINATEATHLMDLLTVLVESNATANKDEFLTAKASLGEVVKEMDEFKALANSTRESICSIAKEGDELVASFHTALTAFLGLLELGRNKSALMAEAEKQYDAVAVGLTEFVQVEGDGLFAQLTQELLPCGKAHAAYAVATQVTCGESGGVNRLLGLVCILAFNIVFLVLLHFGLFCLAQLQTLQVRLLGSAASEVGWSDEETSTTTSGSSNK</sequence>
<reference evidence="3 4" key="1">
    <citation type="journal article" date="2022" name="Front. Cell. Infect. Microbiol.">
        <title>The Genomes of Two Strains of Taenia crassiceps the Animal Model for the Study of Human Cysticercosis.</title>
        <authorList>
            <person name="Bobes R.J."/>
            <person name="Estrada K."/>
            <person name="Rios-Valencia D.G."/>
            <person name="Calderon-Gallegos A."/>
            <person name="de la Torre P."/>
            <person name="Carrero J.C."/>
            <person name="Sanchez-Flores A."/>
            <person name="Laclette J.P."/>
        </authorList>
    </citation>
    <scope>NUCLEOTIDE SEQUENCE [LARGE SCALE GENOMIC DNA]</scope>
    <source>
        <strain evidence="3">WFUcys</strain>
    </source>
</reference>
<protein>
    <submittedName>
        <fullName evidence="3">Uncharacterized protein</fullName>
    </submittedName>
</protein>
<feature type="signal peptide" evidence="2">
    <location>
        <begin position="1"/>
        <end position="24"/>
    </location>
</feature>
<dbReference type="Proteomes" id="UP001651158">
    <property type="component" value="Unassembled WGS sequence"/>
</dbReference>
<organism evidence="3 4">
    <name type="scientific">Taenia crassiceps</name>
    <dbReference type="NCBI Taxonomy" id="6207"/>
    <lineage>
        <taxon>Eukaryota</taxon>
        <taxon>Metazoa</taxon>
        <taxon>Spiralia</taxon>
        <taxon>Lophotrochozoa</taxon>
        <taxon>Platyhelminthes</taxon>
        <taxon>Cestoda</taxon>
        <taxon>Eucestoda</taxon>
        <taxon>Cyclophyllidea</taxon>
        <taxon>Taeniidae</taxon>
        <taxon>Taenia</taxon>
    </lineage>
</organism>
<keyword evidence="2" id="KW-0732">Signal</keyword>
<comment type="caution">
    <text evidence="3">The sequence shown here is derived from an EMBL/GenBank/DDBJ whole genome shotgun (WGS) entry which is preliminary data.</text>
</comment>
<feature type="transmembrane region" description="Helical" evidence="1">
    <location>
        <begin position="95"/>
        <end position="118"/>
    </location>
</feature>
<feature type="transmembrane region" description="Helical" evidence="1">
    <location>
        <begin position="139"/>
        <end position="167"/>
    </location>
</feature>
<keyword evidence="4" id="KW-1185">Reference proteome</keyword>
<gene>
    <name evidence="3" type="ORF">TcWFU_001241</name>
</gene>
<keyword evidence="1" id="KW-1133">Transmembrane helix</keyword>
<feature type="chain" id="PRO_5046224768" evidence="2">
    <location>
        <begin position="25"/>
        <end position="875"/>
    </location>
</feature>
<evidence type="ECO:0000256" key="1">
    <source>
        <dbReference type="SAM" id="Phobius"/>
    </source>
</evidence>